<dbReference type="InterPro" id="IPR039567">
    <property type="entry name" value="Gly-zipper"/>
</dbReference>
<feature type="chain" id="PRO_5004019324" evidence="1">
    <location>
        <begin position="22"/>
        <end position="147"/>
    </location>
</feature>
<keyword evidence="4" id="KW-1185">Reference proteome</keyword>
<reference evidence="3 4" key="1">
    <citation type="journal article" date="2013" name="PLoS ONE">
        <title>The first genomic and proteomic characterization of a deep-sea sulfate reducer: insights into the piezophilic lifestyle of Desulfovibrio piezophilus.</title>
        <authorList>
            <person name="Pradel N."/>
            <person name="Ji B."/>
            <person name="Gimenez G."/>
            <person name="Talla E."/>
            <person name="Lenoble P."/>
            <person name="Garel M."/>
            <person name="Tamburini C."/>
            <person name="Fourquet P."/>
            <person name="Lebrun R."/>
            <person name="Bertin P."/>
            <person name="Denis Y."/>
            <person name="Pophillat M."/>
            <person name="Barbe V."/>
            <person name="Ollivier B."/>
            <person name="Dolla A."/>
        </authorList>
    </citation>
    <scope>NUCLEOTIDE SEQUENCE [LARGE SCALE GENOMIC DNA]</scope>
    <source>
        <strain evidence="4">DSM 10523 / SB164P1</strain>
    </source>
</reference>
<dbReference type="HOGENOM" id="CLU_118535_0_0_7"/>
<dbReference type="Pfam" id="PF13488">
    <property type="entry name" value="Gly-zipper_Omp"/>
    <property type="match status" value="1"/>
</dbReference>
<dbReference type="STRING" id="1322246.BN4_12440"/>
<evidence type="ECO:0000313" key="3">
    <source>
        <dbReference type="EMBL" id="CCH49675.1"/>
    </source>
</evidence>
<dbReference type="eggNOG" id="COG4520">
    <property type="taxonomic scope" value="Bacteria"/>
</dbReference>
<reference evidence="4" key="2">
    <citation type="journal article" date="2013" name="Stand. Genomic Sci.">
        <title>Complete genome sequence of Desulfocapsa sulfexigens, a marine deltaproteobacterium specialized in disproportionating inorganic sulfur compounds.</title>
        <authorList>
            <person name="Finster K.W."/>
            <person name="Kjeldsen K.U."/>
            <person name="Kube M."/>
            <person name="Reinhardt R."/>
            <person name="Mussmann M."/>
            <person name="Amann R."/>
            <person name="Schreiber L."/>
        </authorList>
    </citation>
    <scope>NUCLEOTIDE SEQUENCE [LARGE SCALE GENOMIC DNA]</scope>
    <source>
        <strain evidence="4">DSM 10523 / SB164P1</strain>
    </source>
</reference>
<protein>
    <submittedName>
        <fullName evidence="3">17 kDa surface antigen</fullName>
    </submittedName>
</protein>
<accession>M1WMI7</accession>
<dbReference type="AlphaFoldDB" id="M1WMI7"/>
<evidence type="ECO:0000256" key="1">
    <source>
        <dbReference type="SAM" id="SignalP"/>
    </source>
</evidence>
<name>M1WMI7_PSEP2</name>
<organism evidence="3 4">
    <name type="scientific">Pseudodesulfovibrio piezophilus (strain DSM 21447 / JCM 15486 / C1TLV30)</name>
    <name type="common">Desulfovibrio piezophilus</name>
    <dbReference type="NCBI Taxonomy" id="1322246"/>
    <lineage>
        <taxon>Bacteria</taxon>
        <taxon>Pseudomonadati</taxon>
        <taxon>Thermodesulfobacteriota</taxon>
        <taxon>Desulfovibrionia</taxon>
        <taxon>Desulfovibrionales</taxon>
        <taxon>Desulfovibrionaceae</taxon>
    </lineage>
</organism>
<dbReference type="RefSeq" id="WP_015415718.1">
    <property type="nucleotide sequence ID" value="NC_020409.1"/>
</dbReference>
<dbReference type="Proteomes" id="UP000011724">
    <property type="component" value="Chromosome"/>
</dbReference>
<sequence length="147" mass="16048">MKKFVPILLSLMLMSACQANRAQNSAMLGSLVGASAGALTFKNKISGAAIGAGAGMLAGYIIGNEMDKYDEQQVSQVLETTPSGRETIWVNPDTHTRYKATPKPPRREKNGRIVRDITLQGRMPNGKKETIHAHAYRSPNGTWHLIQ</sequence>
<dbReference type="OrthoDB" id="5402098at2"/>
<gene>
    <name evidence="3" type="ordered locus">BN4_12440</name>
</gene>
<evidence type="ECO:0000313" key="4">
    <source>
        <dbReference type="Proteomes" id="UP000011724"/>
    </source>
</evidence>
<evidence type="ECO:0000259" key="2">
    <source>
        <dbReference type="Pfam" id="PF13488"/>
    </source>
</evidence>
<keyword evidence="1" id="KW-0732">Signal</keyword>
<dbReference type="PROSITE" id="PS51257">
    <property type="entry name" value="PROKAR_LIPOPROTEIN"/>
    <property type="match status" value="1"/>
</dbReference>
<dbReference type="BioCyc" id="DPIE1322246:BN4_RS12245-MONOMER"/>
<dbReference type="KEGG" id="dpi:BN4_12440"/>
<feature type="domain" description="Glycine zipper" evidence="2">
    <location>
        <begin position="26"/>
        <end position="68"/>
    </location>
</feature>
<dbReference type="PATRIC" id="fig|879567.3.peg.2609"/>
<feature type="signal peptide" evidence="1">
    <location>
        <begin position="1"/>
        <end position="21"/>
    </location>
</feature>
<proteinExistence type="predicted"/>
<dbReference type="EMBL" id="FO203427">
    <property type="protein sequence ID" value="CCH49675.1"/>
    <property type="molecule type" value="Genomic_DNA"/>
</dbReference>